<keyword evidence="9" id="KW-0479">Metal-binding</keyword>
<dbReference type="EMBL" id="FTLX01000007">
    <property type="protein sequence ID" value="SIR38097.1"/>
    <property type="molecule type" value="Genomic_DNA"/>
</dbReference>
<dbReference type="Pfam" id="PF02449">
    <property type="entry name" value="Glyco_hydro_42"/>
    <property type="match status" value="1"/>
</dbReference>
<evidence type="ECO:0000256" key="6">
    <source>
        <dbReference type="PIRNR" id="PIRNR001084"/>
    </source>
</evidence>
<dbReference type="Proteomes" id="UP000186385">
    <property type="component" value="Unassembled WGS sequence"/>
</dbReference>
<evidence type="ECO:0000256" key="2">
    <source>
        <dbReference type="ARBA" id="ARBA00005940"/>
    </source>
</evidence>
<dbReference type="GO" id="GO:0004565">
    <property type="term" value="F:beta-galactosidase activity"/>
    <property type="evidence" value="ECO:0007669"/>
    <property type="project" value="UniProtKB-EC"/>
</dbReference>
<dbReference type="InterPro" id="IPR013780">
    <property type="entry name" value="Glyco_hydro_b"/>
</dbReference>
<keyword evidence="4 6" id="KW-0378">Hydrolase</keyword>
<dbReference type="STRING" id="1017273.SAMN05443094_107198"/>
<dbReference type="Pfam" id="PF08532">
    <property type="entry name" value="Glyco_hydro_42M"/>
    <property type="match status" value="1"/>
</dbReference>
<evidence type="ECO:0000313" key="14">
    <source>
        <dbReference type="EMBL" id="SIR38097.1"/>
    </source>
</evidence>
<evidence type="ECO:0000256" key="7">
    <source>
        <dbReference type="PIRSR" id="PIRSR001084-1"/>
    </source>
</evidence>
<feature type="active site" description="Proton donor" evidence="7">
    <location>
        <position position="150"/>
    </location>
</feature>
<dbReference type="AlphaFoldDB" id="A0A1N7AG22"/>
<evidence type="ECO:0000256" key="5">
    <source>
        <dbReference type="ARBA" id="ARBA00023295"/>
    </source>
</evidence>
<dbReference type="InterPro" id="IPR013529">
    <property type="entry name" value="Glyco_hydro_42_N"/>
</dbReference>
<dbReference type="RefSeq" id="WP_045852214.1">
    <property type="nucleotide sequence ID" value="NZ_FTLX01000007.1"/>
</dbReference>
<evidence type="ECO:0000313" key="13">
    <source>
        <dbReference type="EMBL" id="OXS75811.1"/>
    </source>
</evidence>
<dbReference type="InterPro" id="IPR013739">
    <property type="entry name" value="Beta_galactosidase_C"/>
</dbReference>
<proteinExistence type="inferred from homology"/>
<reference evidence="13" key="3">
    <citation type="submission" date="2017-03" db="EMBL/GenBank/DDBJ databases">
        <authorList>
            <person name="Dastager S.G."/>
            <person name="Neurgaonkar P.S."/>
            <person name="Dharne M.S."/>
        </authorList>
    </citation>
    <scope>NUCLEOTIDE SEQUENCE</scope>
    <source>
        <strain evidence="13">DSM 25145</strain>
    </source>
</reference>
<dbReference type="SUPFAM" id="SSF52317">
    <property type="entry name" value="Class I glutamine amidotransferase-like"/>
    <property type="match status" value="1"/>
</dbReference>
<feature type="binding site" evidence="9">
    <location>
        <position position="155"/>
    </location>
    <ligand>
        <name>Zn(2+)</name>
        <dbReference type="ChEBI" id="CHEBI:29105"/>
    </ligand>
</feature>
<evidence type="ECO:0000313" key="16">
    <source>
        <dbReference type="Proteomes" id="UP000215545"/>
    </source>
</evidence>
<feature type="binding site" evidence="9">
    <location>
        <position position="115"/>
    </location>
    <ligand>
        <name>Zn(2+)</name>
        <dbReference type="ChEBI" id="CHEBI:29105"/>
    </ligand>
</feature>
<dbReference type="Pfam" id="PF08533">
    <property type="entry name" value="Glyco_hydro_42C"/>
    <property type="match status" value="1"/>
</dbReference>
<comment type="similarity">
    <text evidence="2 6">Belongs to the glycosyl hydrolase 42 family.</text>
</comment>
<dbReference type="PANTHER" id="PTHR36447:SF1">
    <property type="entry name" value="BETA-GALACTOSIDASE GANA"/>
    <property type="match status" value="1"/>
</dbReference>
<reference evidence="16" key="2">
    <citation type="submission" date="2017-03" db="EMBL/GenBank/DDBJ databases">
        <title>Bacillus sp. V-88(T) DSM27956, whole genome shotgun sequencing project.</title>
        <authorList>
            <person name="Dastager S.G."/>
            <person name="Neurgaonkar P.S."/>
            <person name="Dharne M.S."/>
        </authorList>
    </citation>
    <scope>NUCLEOTIDE SEQUENCE [LARGE SCALE GENOMIC DNA]</scope>
    <source>
        <strain evidence="16">DSM 25145</strain>
    </source>
</reference>
<feature type="domain" description="Beta-galactosidase C-terminal" evidence="12">
    <location>
        <begin position="616"/>
        <end position="672"/>
    </location>
</feature>
<evidence type="ECO:0000256" key="1">
    <source>
        <dbReference type="ARBA" id="ARBA00001412"/>
    </source>
</evidence>
<evidence type="ECO:0000259" key="10">
    <source>
        <dbReference type="Pfam" id="PF02449"/>
    </source>
</evidence>
<feature type="binding site" evidence="8">
    <location>
        <position position="149"/>
    </location>
    <ligand>
        <name>substrate</name>
    </ligand>
</feature>
<dbReference type="InterPro" id="IPR003476">
    <property type="entry name" value="Glyco_hydro_42"/>
</dbReference>
<feature type="binding site" evidence="8">
    <location>
        <position position="316"/>
    </location>
    <ligand>
        <name>substrate</name>
    </ligand>
</feature>
<keyword evidence="16" id="KW-1185">Reference proteome</keyword>
<dbReference type="OrthoDB" id="9800974at2"/>
<dbReference type="InterPro" id="IPR013738">
    <property type="entry name" value="Beta_galactosidase_Trimer"/>
</dbReference>
<feature type="active site" description="Nucleophile" evidence="7">
    <location>
        <position position="308"/>
    </location>
</feature>
<dbReference type="GO" id="GO:0006012">
    <property type="term" value="P:galactose metabolic process"/>
    <property type="evidence" value="ECO:0007669"/>
    <property type="project" value="InterPro"/>
</dbReference>
<sequence length="675" mass="76255">MIHEKVTKVLYGGDYNPEQWPRDIWEEDMRLTKLAGMDIMTVNVFAWAMLQPDEDTYDFTALDAVMDMLAAENRFACLATATAVHPAWMANRFPDVLRTDFDGHKRKFGLRHNSCPNSPSYRRFAGALVERLAERYHDHPALLLWHVSNEFGGDCYCDQCERTFRIWLKEKYGSLEELNRVWNTAFWGHTFYSWDEIVVPNNLSEHLGNADYTAFQGISLDYRRFNSDSMLDCFRLERDIVKKWTPDIRVTTNLMGTYKPLDYQKWAKEMDIVSWDSYPEVGSSPLLNSMSHDLMRGLKQGQPFMLMEQTPSVTNWHPYNALKRPGEMRLHSWQAIAHGADTVMFFQIRRSIGACEKFHGAVIDHAGHEHTRVFRECAALGEELSALGDTLVHATSPAKAAIVFDWDNWWAIELSSGPSRDLKYVDEVFNYYKAFQRCNVPVDMISPEDDLSGYAIVIAPVLYMVKKGMAEKLEAFTEQGGLFVTTFFSGIVDEHDLVVTGGYPGSLRALLGIWVEEIDSLPPGKTNDVILSGDESVYKASVLCDLIHLEGADAAAVYGSDFYKGMPALTKNRFGQGEAWYVAASMDERFMERLAADLCASRGIEPLLGRTAPAEVEVTAREKDGTSFIFLLNHSAEEQAVPLHKAYTNVLDGRVYDGAICLPAYGVAVLKENGS</sequence>
<dbReference type="PANTHER" id="PTHR36447">
    <property type="entry name" value="BETA-GALACTOSIDASE GANA"/>
    <property type="match status" value="1"/>
</dbReference>
<feature type="domain" description="Glycoside hydrolase family 42 N-terminal" evidence="10">
    <location>
        <begin position="14"/>
        <end position="386"/>
    </location>
</feature>
<dbReference type="Gene3D" id="2.60.40.1180">
    <property type="entry name" value="Golgi alpha-mannosidase II"/>
    <property type="match status" value="1"/>
</dbReference>
<feature type="domain" description="Beta-galactosidase trimerisation" evidence="11">
    <location>
        <begin position="398"/>
        <end position="604"/>
    </location>
</feature>
<evidence type="ECO:0000256" key="3">
    <source>
        <dbReference type="ARBA" id="ARBA00012756"/>
    </source>
</evidence>
<dbReference type="CDD" id="cd03143">
    <property type="entry name" value="A4_beta-galactosidase_middle_domain"/>
    <property type="match status" value="1"/>
</dbReference>
<evidence type="ECO:0000259" key="11">
    <source>
        <dbReference type="Pfam" id="PF08532"/>
    </source>
</evidence>
<evidence type="ECO:0000313" key="15">
    <source>
        <dbReference type="Proteomes" id="UP000186385"/>
    </source>
</evidence>
<dbReference type="GO" id="GO:0009341">
    <property type="term" value="C:beta-galactosidase complex"/>
    <property type="evidence" value="ECO:0007669"/>
    <property type="project" value="InterPro"/>
</dbReference>
<evidence type="ECO:0000256" key="8">
    <source>
        <dbReference type="PIRSR" id="PIRSR001084-2"/>
    </source>
</evidence>
<feature type="binding site" evidence="9">
    <location>
        <position position="157"/>
    </location>
    <ligand>
        <name>Zn(2+)</name>
        <dbReference type="ChEBI" id="CHEBI:29105"/>
    </ligand>
</feature>
<protein>
    <recommendedName>
        <fullName evidence="3 6">Beta-galactosidase</fullName>
        <shortName evidence="6">Beta-gal</shortName>
        <ecNumber evidence="3 6">3.2.1.23</ecNumber>
    </recommendedName>
</protein>
<dbReference type="InterPro" id="IPR017853">
    <property type="entry name" value="GH"/>
</dbReference>
<dbReference type="Gene3D" id="3.40.50.880">
    <property type="match status" value="1"/>
</dbReference>
<dbReference type="InterPro" id="IPR029062">
    <property type="entry name" value="Class_I_gatase-like"/>
</dbReference>
<evidence type="ECO:0000259" key="12">
    <source>
        <dbReference type="Pfam" id="PF08533"/>
    </source>
</evidence>
<dbReference type="PIRSF" id="PIRSF001084">
    <property type="entry name" value="B-galactosidase"/>
    <property type="match status" value="1"/>
</dbReference>
<reference evidence="14 15" key="1">
    <citation type="submission" date="2017-01" db="EMBL/GenBank/DDBJ databases">
        <authorList>
            <person name="Mah S.A."/>
            <person name="Swanson W.J."/>
            <person name="Moy G.W."/>
            <person name="Vacquier V.D."/>
        </authorList>
    </citation>
    <scope>NUCLEOTIDE SEQUENCE [LARGE SCALE GENOMIC DNA]</scope>
    <source>
        <strain evidence="14 15">NIO-1016</strain>
    </source>
</reference>
<feature type="binding site" evidence="8">
    <location>
        <position position="111"/>
    </location>
    <ligand>
        <name>substrate</name>
    </ligand>
</feature>
<name>A0A1N7AG22_9BACI</name>
<dbReference type="Gene3D" id="3.20.20.80">
    <property type="entry name" value="Glycosidases"/>
    <property type="match status" value="1"/>
</dbReference>
<dbReference type="EC" id="3.2.1.23" evidence="3 6"/>
<comment type="catalytic activity">
    <reaction evidence="1 6">
        <text>Hydrolysis of terminal non-reducing beta-D-galactose residues in beta-D-galactosides.</text>
        <dbReference type="EC" id="3.2.1.23"/>
    </reaction>
</comment>
<dbReference type="Proteomes" id="UP000215545">
    <property type="component" value="Unassembled WGS sequence"/>
</dbReference>
<gene>
    <name evidence="13" type="ORF">B1B05_14885</name>
    <name evidence="14" type="ORF">SAMN05443094_107198</name>
</gene>
<feature type="binding site" evidence="9">
    <location>
        <position position="160"/>
    </location>
    <ligand>
        <name>Zn(2+)</name>
        <dbReference type="ChEBI" id="CHEBI:29105"/>
    </ligand>
</feature>
<accession>A0A1N7AG22</accession>
<dbReference type="GO" id="GO:0046872">
    <property type="term" value="F:metal ion binding"/>
    <property type="evidence" value="ECO:0007669"/>
    <property type="project" value="UniProtKB-KW"/>
</dbReference>
<keyword evidence="5 6" id="KW-0326">Glycosidase</keyword>
<evidence type="ECO:0000256" key="9">
    <source>
        <dbReference type="PIRSR" id="PIRSR001084-3"/>
    </source>
</evidence>
<organism evidence="14 15">
    <name type="scientific">Domibacillus enclensis</name>
    <dbReference type="NCBI Taxonomy" id="1017273"/>
    <lineage>
        <taxon>Bacteria</taxon>
        <taxon>Bacillati</taxon>
        <taxon>Bacillota</taxon>
        <taxon>Bacilli</taxon>
        <taxon>Bacillales</taxon>
        <taxon>Bacillaceae</taxon>
        <taxon>Domibacillus</taxon>
    </lineage>
</organism>
<evidence type="ECO:0000256" key="4">
    <source>
        <dbReference type="ARBA" id="ARBA00022801"/>
    </source>
</evidence>
<dbReference type="EMBL" id="MWSK01000007">
    <property type="protein sequence ID" value="OXS75811.1"/>
    <property type="molecule type" value="Genomic_DNA"/>
</dbReference>
<keyword evidence="9" id="KW-0862">Zinc</keyword>
<dbReference type="SUPFAM" id="SSF51445">
    <property type="entry name" value="(Trans)glycosidases"/>
    <property type="match status" value="1"/>
</dbReference>